<gene>
    <name evidence="7" type="ORF">BPP43_10075</name>
</gene>
<dbReference type="Pfam" id="PF01196">
    <property type="entry name" value="Ribosomal_L17"/>
    <property type="match status" value="1"/>
</dbReference>
<dbReference type="GO" id="GO:0003735">
    <property type="term" value="F:structural constituent of ribosome"/>
    <property type="evidence" value="ECO:0007669"/>
    <property type="project" value="InterPro"/>
</dbReference>
<protein>
    <recommendedName>
        <fullName evidence="4 6">50S ribosomal protein L17</fullName>
    </recommendedName>
</protein>
<comment type="similarity">
    <text evidence="1 5">Belongs to the bacterial ribosomal protein bL17 family.</text>
</comment>
<sequence>MRHRVTVKKFNKTSAHKKAMFNNMITSLFKYEKIETTKEKGRALKQLADKLIYRAKVDNVHNRRLVSKYVKDKAILAKLFKDIAPKYANKNGGFVRKILSYKRFGDGADMCIVMLCDSDSSSANKTEAK</sequence>
<dbReference type="GO" id="GO:0022625">
    <property type="term" value="C:cytosolic large ribosomal subunit"/>
    <property type="evidence" value="ECO:0007669"/>
    <property type="project" value="TreeGrafter"/>
</dbReference>
<dbReference type="AlphaFoldDB" id="A0A3B6VW64"/>
<dbReference type="GeneID" id="56439564"/>
<dbReference type="PANTHER" id="PTHR14413:SF16">
    <property type="entry name" value="LARGE RIBOSOMAL SUBUNIT PROTEIN BL17M"/>
    <property type="match status" value="1"/>
</dbReference>
<evidence type="ECO:0000256" key="3">
    <source>
        <dbReference type="ARBA" id="ARBA00023274"/>
    </source>
</evidence>
<dbReference type="PANTHER" id="PTHR14413">
    <property type="entry name" value="RIBOSOMAL PROTEIN L17"/>
    <property type="match status" value="1"/>
</dbReference>
<evidence type="ECO:0000256" key="1">
    <source>
        <dbReference type="ARBA" id="ARBA00008777"/>
    </source>
</evidence>
<proteinExistence type="inferred from homology"/>
<dbReference type="SUPFAM" id="SSF64263">
    <property type="entry name" value="Prokaryotic ribosomal protein L17"/>
    <property type="match status" value="1"/>
</dbReference>
<dbReference type="Proteomes" id="UP000010793">
    <property type="component" value="Chromosome"/>
</dbReference>
<evidence type="ECO:0000256" key="6">
    <source>
        <dbReference type="RuleBase" id="RU000661"/>
    </source>
</evidence>
<evidence type="ECO:0000256" key="5">
    <source>
        <dbReference type="RuleBase" id="RU000660"/>
    </source>
</evidence>
<keyword evidence="8" id="KW-1185">Reference proteome</keyword>
<dbReference type="EMBL" id="CP002873">
    <property type="protein sequence ID" value="AGA67195.1"/>
    <property type="molecule type" value="Genomic_DNA"/>
</dbReference>
<keyword evidence="2 5" id="KW-0689">Ribosomal protein</keyword>
<reference evidence="7 8" key="1">
    <citation type="journal article" date="2013" name="Genome Announc.">
        <title>Complete Genome Sequence of the Porcine Strain Brachyspira pilosicoli P43/6/78(T.).</title>
        <authorList>
            <person name="Lin C."/>
            <person name="den Bakker H.C."/>
            <person name="Suzuki H."/>
            <person name="Lefebure T."/>
            <person name="Ponnala L."/>
            <person name="Sun Q."/>
            <person name="Stanhope M.J."/>
            <person name="Wiedmann M."/>
            <person name="Duhamel G.E."/>
        </authorList>
    </citation>
    <scope>NUCLEOTIDE SEQUENCE [LARGE SCALE GENOMIC DNA]</scope>
    <source>
        <strain evidence="7 8">P43/6/78</strain>
    </source>
</reference>
<dbReference type="NCBIfam" id="TIGR00059">
    <property type="entry name" value="L17"/>
    <property type="match status" value="1"/>
</dbReference>
<accession>A0A3B6VW64</accession>
<evidence type="ECO:0000256" key="4">
    <source>
        <dbReference type="ARBA" id="ARBA00035494"/>
    </source>
</evidence>
<evidence type="ECO:0000256" key="2">
    <source>
        <dbReference type="ARBA" id="ARBA00022980"/>
    </source>
</evidence>
<dbReference type="InterPro" id="IPR000456">
    <property type="entry name" value="Ribosomal_bL17"/>
</dbReference>
<dbReference type="RefSeq" id="WP_013243945.1">
    <property type="nucleotide sequence ID" value="NC_019908.1"/>
</dbReference>
<dbReference type="Gene3D" id="3.90.1030.10">
    <property type="entry name" value="Ribosomal protein L17"/>
    <property type="match status" value="1"/>
</dbReference>
<dbReference type="KEGG" id="bpip:BPP43_10075"/>
<evidence type="ECO:0000313" key="7">
    <source>
        <dbReference type="EMBL" id="AGA67195.1"/>
    </source>
</evidence>
<evidence type="ECO:0000313" key="8">
    <source>
        <dbReference type="Proteomes" id="UP000010793"/>
    </source>
</evidence>
<name>A0A3B6VW64_BRAPL</name>
<dbReference type="InterPro" id="IPR036373">
    <property type="entry name" value="Ribosomal_bL17_sf"/>
</dbReference>
<organism evidence="7 8">
    <name type="scientific">Brachyspira pilosicoli P43/6/78</name>
    <dbReference type="NCBI Taxonomy" id="1042417"/>
    <lineage>
        <taxon>Bacteria</taxon>
        <taxon>Pseudomonadati</taxon>
        <taxon>Spirochaetota</taxon>
        <taxon>Spirochaetia</taxon>
        <taxon>Brachyspirales</taxon>
        <taxon>Brachyspiraceae</taxon>
        <taxon>Brachyspira</taxon>
    </lineage>
</organism>
<dbReference type="GO" id="GO:0006412">
    <property type="term" value="P:translation"/>
    <property type="evidence" value="ECO:0007669"/>
    <property type="project" value="InterPro"/>
</dbReference>
<keyword evidence="3 5" id="KW-0687">Ribonucleoprotein</keyword>